<dbReference type="STRING" id="1841610.A6X21_09585"/>
<sequence>MLKLNSAAPISSLVVFWALRDSDAERDYWVWQSSNIPHGMLTRILKHTQELDPSLQARESSPEDCQGGFLTLDDEYGGFYLYLDGGRDAAGRPGRYLLLVGIVKRSSLAEVEIVDPLAMGLFGELAVRQPLLASVPAPQSLETSILASKRIPGHTAPITATLSATGQSPTSWLDVWRQTNEWVGRRRWLVRCRKKAGSPPEFIVFPLPELPSTSPTLSNDSPPTTHVADELPVSVRDWPPHNPWTSSMRTSFFPGALNRINLILLAFGFVGGFIVGVIFWSSWITGTSHRDASQALLNWAANYQSQQTGQLIPRQEVVERLGRAWPSNSSGLPPAETSGSPSSQLTPL</sequence>
<feature type="region of interest" description="Disordered" evidence="1">
    <location>
        <begin position="325"/>
        <end position="348"/>
    </location>
</feature>
<protein>
    <submittedName>
        <fullName evidence="3">Uncharacterized protein</fullName>
    </submittedName>
</protein>
<dbReference type="RefSeq" id="WP_068850256.1">
    <property type="nucleotide sequence ID" value="NZ_LYDR01000143.1"/>
</dbReference>
<proteinExistence type="predicted"/>
<keyword evidence="4" id="KW-1185">Reference proteome</keyword>
<keyword evidence="2" id="KW-1133">Transmembrane helix</keyword>
<feature type="compositionally biased region" description="Polar residues" evidence="1">
    <location>
        <begin position="326"/>
        <end position="348"/>
    </location>
</feature>
<keyword evidence="2" id="KW-0472">Membrane</keyword>
<accession>A0A1C3E7E7</accession>
<evidence type="ECO:0000313" key="4">
    <source>
        <dbReference type="Proteomes" id="UP000094828"/>
    </source>
</evidence>
<feature type="transmembrane region" description="Helical" evidence="2">
    <location>
        <begin position="260"/>
        <end position="280"/>
    </location>
</feature>
<dbReference type="AlphaFoldDB" id="A0A1C3E7E7"/>
<keyword evidence="2" id="KW-0812">Transmembrane</keyword>
<gene>
    <name evidence="3" type="ORF">A6X21_09585</name>
</gene>
<reference evidence="3 4" key="1">
    <citation type="submission" date="2016-05" db="EMBL/GenBank/DDBJ databases">
        <title>Genomic and physiological characterization of Planctopirus sp. isolated from fresh water lake.</title>
        <authorList>
            <person name="Subhash Y."/>
            <person name="Ramana C."/>
        </authorList>
    </citation>
    <scope>NUCLEOTIDE SEQUENCE [LARGE SCALE GENOMIC DNA]</scope>
    <source>
        <strain evidence="3 4">JC280</strain>
    </source>
</reference>
<evidence type="ECO:0000256" key="1">
    <source>
        <dbReference type="SAM" id="MobiDB-lite"/>
    </source>
</evidence>
<name>A0A1C3E7E7_9PLAN</name>
<comment type="caution">
    <text evidence="3">The sequence shown here is derived from an EMBL/GenBank/DDBJ whole genome shotgun (WGS) entry which is preliminary data.</text>
</comment>
<dbReference type="Proteomes" id="UP000094828">
    <property type="component" value="Unassembled WGS sequence"/>
</dbReference>
<evidence type="ECO:0000313" key="3">
    <source>
        <dbReference type="EMBL" id="ODA29175.1"/>
    </source>
</evidence>
<dbReference type="EMBL" id="LYDR01000143">
    <property type="protein sequence ID" value="ODA29175.1"/>
    <property type="molecule type" value="Genomic_DNA"/>
</dbReference>
<evidence type="ECO:0000256" key="2">
    <source>
        <dbReference type="SAM" id="Phobius"/>
    </source>
</evidence>
<organism evidence="3 4">
    <name type="scientific">Planctopirus hydrillae</name>
    <dbReference type="NCBI Taxonomy" id="1841610"/>
    <lineage>
        <taxon>Bacteria</taxon>
        <taxon>Pseudomonadati</taxon>
        <taxon>Planctomycetota</taxon>
        <taxon>Planctomycetia</taxon>
        <taxon>Planctomycetales</taxon>
        <taxon>Planctomycetaceae</taxon>
        <taxon>Planctopirus</taxon>
    </lineage>
</organism>